<evidence type="ECO:0000313" key="1">
    <source>
        <dbReference type="EMBL" id="SDH56940.1"/>
    </source>
</evidence>
<dbReference type="AlphaFoldDB" id="A0A1G8DHY9"/>
<accession>A0A1G8DHY9</accession>
<name>A0A1G8DHY9_9MICO</name>
<proteinExistence type="predicted"/>
<evidence type="ECO:0000313" key="2">
    <source>
        <dbReference type="Proteomes" id="UP000199009"/>
    </source>
</evidence>
<dbReference type="OrthoDB" id="3287135at2"/>
<organism evidence="1 2">
    <name type="scientific">Microbacterium pygmaeum</name>
    <dbReference type="NCBI Taxonomy" id="370764"/>
    <lineage>
        <taxon>Bacteria</taxon>
        <taxon>Bacillati</taxon>
        <taxon>Actinomycetota</taxon>
        <taxon>Actinomycetes</taxon>
        <taxon>Micrococcales</taxon>
        <taxon>Microbacteriaceae</taxon>
        <taxon>Microbacterium</taxon>
    </lineage>
</organism>
<dbReference type="Proteomes" id="UP000199009">
    <property type="component" value="Chromosome I"/>
</dbReference>
<reference evidence="1 2" key="1">
    <citation type="submission" date="2016-10" db="EMBL/GenBank/DDBJ databases">
        <authorList>
            <person name="de Groot N.N."/>
        </authorList>
    </citation>
    <scope>NUCLEOTIDE SEQUENCE [LARGE SCALE GENOMIC DNA]</scope>
    <source>
        <strain evidence="1 2">DSM 23142</strain>
    </source>
</reference>
<dbReference type="EMBL" id="LT629692">
    <property type="protein sequence ID" value="SDH56940.1"/>
    <property type="molecule type" value="Genomic_DNA"/>
</dbReference>
<protein>
    <submittedName>
        <fullName evidence="1">Glycosyltransferase involved in cell wall bisynthesis</fullName>
    </submittedName>
</protein>
<sequence length="376" mass="40504">MALHARAIDLENHQDVASRIITVASAPAGHPYVARVAAAPGVSVLPDPPIAGRPADVWWPPAVLDPVWIDQHRHAADLLHIHFGTESFSPGHLTAVIDAAHAAGWPVVFTAHDLEHPQLGDQAAYALQLDELFQGADAVVTLTDGAAAVIRERWNREAVVLPHPSVLPYDAVGPRVLAQNEIRVGVHLKDLRPNVDGPGTVRTLIGSVDRLRAAGVPAEAEVRLQHRVRDERARDAVRALCADGEHTTLIEHERLSDAELVIALSRLDAYVLPYRHGTHSGWLELCWDLGVPVAAPAVGFYAEQHAEGSAAYPPGDSSALADALHALVAGPQATRAGSVERRELITVRRGIRQETDARVAEAHAALYRSLLDGRPR</sequence>
<dbReference type="SUPFAM" id="SSF53756">
    <property type="entry name" value="UDP-Glycosyltransferase/glycogen phosphorylase"/>
    <property type="match status" value="1"/>
</dbReference>
<gene>
    <name evidence="1" type="ORF">SAMN04489810_3345</name>
</gene>
<dbReference type="RefSeq" id="WP_091492576.1">
    <property type="nucleotide sequence ID" value="NZ_LT629692.1"/>
</dbReference>
<dbReference type="STRING" id="370764.SAMN04489810_3345"/>
<keyword evidence="2" id="KW-1185">Reference proteome</keyword>
<dbReference type="Gene3D" id="3.40.50.2000">
    <property type="entry name" value="Glycogen Phosphorylase B"/>
    <property type="match status" value="2"/>
</dbReference>
<keyword evidence="1" id="KW-0808">Transferase</keyword>
<dbReference type="GO" id="GO:0016740">
    <property type="term" value="F:transferase activity"/>
    <property type="evidence" value="ECO:0007669"/>
    <property type="project" value="UniProtKB-KW"/>
</dbReference>